<dbReference type="InterPro" id="IPR015947">
    <property type="entry name" value="PUA-like_sf"/>
</dbReference>
<keyword evidence="4" id="KW-0808">Transferase</keyword>
<keyword evidence="5" id="KW-0547">Nucleotide-binding</keyword>
<evidence type="ECO:0000313" key="9">
    <source>
        <dbReference type="EMBL" id="CAE0822176.1"/>
    </source>
</evidence>
<feature type="domain" description="PUA" evidence="8">
    <location>
        <begin position="285"/>
        <end position="369"/>
    </location>
</feature>
<dbReference type="InterPro" id="IPR011529">
    <property type="entry name" value="Glu_5kinase"/>
</dbReference>
<gene>
    <name evidence="9" type="ORF">EGYM00163_LOCUS33376</name>
</gene>
<dbReference type="EMBL" id="HBJA01096449">
    <property type="protein sequence ID" value="CAE0822176.1"/>
    <property type="molecule type" value="Transcribed_RNA"/>
</dbReference>
<dbReference type="SUPFAM" id="SSF88697">
    <property type="entry name" value="PUA domain-like"/>
    <property type="match status" value="1"/>
</dbReference>
<keyword evidence="7" id="KW-0067">ATP-binding</keyword>
<dbReference type="FunFam" id="3.40.1160.10:FF:000006">
    <property type="entry name" value="Glutamate 5-kinase"/>
    <property type="match status" value="1"/>
</dbReference>
<dbReference type="PANTHER" id="PTHR43654">
    <property type="entry name" value="GLUTAMATE 5-KINASE"/>
    <property type="match status" value="1"/>
</dbReference>
<dbReference type="Gene3D" id="3.40.1160.10">
    <property type="entry name" value="Acetylglutamate kinase-like"/>
    <property type="match status" value="1"/>
</dbReference>
<dbReference type="Gene3D" id="2.30.130.10">
    <property type="entry name" value="PUA domain"/>
    <property type="match status" value="1"/>
</dbReference>
<organism evidence="9">
    <name type="scientific">Eutreptiella gymnastica</name>
    <dbReference type="NCBI Taxonomy" id="73025"/>
    <lineage>
        <taxon>Eukaryota</taxon>
        <taxon>Discoba</taxon>
        <taxon>Euglenozoa</taxon>
        <taxon>Euglenida</taxon>
        <taxon>Spirocuta</taxon>
        <taxon>Euglenophyceae</taxon>
        <taxon>Eutreptiales</taxon>
        <taxon>Eutreptiaceae</taxon>
        <taxon>Eutreptiella</taxon>
    </lineage>
</organism>
<evidence type="ECO:0000256" key="2">
    <source>
        <dbReference type="ARBA" id="ARBA00022605"/>
    </source>
</evidence>
<name>A0A7S4LDH5_9EUGL</name>
<sequence length="381" mass="40399">MPGIVAHPSRQLVTSASNIVIKIGSALLTTRGSHDGAFLKFANEVCSLRDEGRQVSLVSSGAISQGVSLMGLSGRPAGLATAQGLASVGQPALMNTWARAFAPTPVAQFLLSKYDLTNPVSFINARRALRALAERDVIPIGNENDTVATDEIKIGDNDTLGAAVAKIRGADLLVILTQVDGLYNGNPEEDSSAELIHTVLPEEIAHAESVAGDASSDGLGTGGFATKLQAVKLAYSAGIPVVIANGYTRNILNRVLSGEQIGTLFVPPEGTGGTQWLNNHWPVKGRLEVSEKAAERLCDRNTEHLWMEDVARVLGDFHRGDCVALGCNGKLLGRGLVGYDTEVIAQLKGLGSEKVLQSLGPKRYDFQVMDRADLVIYSEPH</sequence>
<evidence type="ECO:0000256" key="1">
    <source>
        <dbReference type="ARBA" id="ARBA00022490"/>
    </source>
</evidence>
<dbReference type="GO" id="GO:0005524">
    <property type="term" value="F:ATP binding"/>
    <property type="evidence" value="ECO:0007669"/>
    <property type="project" value="UniProtKB-KW"/>
</dbReference>
<protein>
    <recommendedName>
        <fullName evidence="8">PUA domain-containing protein</fullName>
    </recommendedName>
</protein>
<dbReference type="InterPro" id="IPR001057">
    <property type="entry name" value="Glu/AcGlu_kinase"/>
</dbReference>
<accession>A0A7S4LDH5</accession>
<dbReference type="Pfam" id="PF00696">
    <property type="entry name" value="AA_kinase"/>
    <property type="match status" value="1"/>
</dbReference>
<dbReference type="InterPro" id="IPR041739">
    <property type="entry name" value="G5K_ProB"/>
</dbReference>
<dbReference type="CDD" id="cd04242">
    <property type="entry name" value="AAK_G5K_ProB"/>
    <property type="match status" value="1"/>
</dbReference>
<evidence type="ECO:0000256" key="3">
    <source>
        <dbReference type="ARBA" id="ARBA00022650"/>
    </source>
</evidence>
<dbReference type="GO" id="GO:0004349">
    <property type="term" value="F:glutamate 5-kinase activity"/>
    <property type="evidence" value="ECO:0007669"/>
    <property type="project" value="InterPro"/>
</dbReference>
<dbReference type="AlphaFoldDB" id="A0A7S4LDH5"/>
<dbReference type="GO" id="GO:0005829">
    <property type="term" value="C:cytosol"/>
    <property type="evidence" value="ECO:0007669"/>
    <property type="project" value="TreeGrafter"/>
</dbReference>
<keyword evidence="2" id="KW-0028">Amino-acid biosynthesis</keyword>
<dbReference type="InterPro" id="IPR036393">
    <property type="entry name" value="AceGlu_kinase-like_sf"/>
</dbReference>
<dbReference type="PIRSF" id="PIRSF000729">
    <property type="entry name" value="GK"/>
    <property type="match status" value="1"/>
</dbReference>
<evidence type="ECO:0000256" key="4">
    <source>
        <dbReference type="ARBA" id="ARBA00022679"/>
    </source>
</evidence>
<dbReference type="GO" id="GO:0003723">
    <property type="term" value="F:RNA binding"/>
    <property type="evidence" value="ECO:0007669"/>
    <property type="project" value="InterPro"/>
</dbReference>
<dbReference type="InterPro" id="IPR001048">
    <property type="entry name" value="Asp/Glu/Uridylate_kinase"/>
</dbReference>
<proteinExistence type="inferred from homology"/>
<evidence type="ECO:0000256" key="5">
    <source>
        <dbReference type="ARBA" id="ARBA00022741"/>
    </source>
</evidence>
<dbReference type="Pfam" id="PF01472">
    <property type="entry name" value="PUA"/>
    <property type="match status" value="1"/>
</dbReference>
<dbReference type="InterPro" id="IPR002478">
    <property type="entry name" value="PUA"/>
</dbReference>
<dbReference type="PRINTS" id="PR00474">
    <property type="entry name" value="GLU5KINASE"/>
</dbReference>
<dbReference type="SMART" id="SM00359">
    <property type="entry name" value="PUA"/>
    <property type="match status" value="1"/>
</dbReference>
<dbReference type="SUPFAM" id="SSF53633">
    <property type="entry name" value="Carbamate kinase-like"/>
    <property type="match status" value="1"/>
</dbReference>
<dbReference type="InterPro" id="IPR036974">
    <property type="entry name" value="PUA_sf"/>
</dbReference>
<evidence type="ECO:0000256" key="7">
    <source>
        <dbReference type="ARBA" id="ARBA00022840"/>
    </source>
</evidence>
<dbReference type="GO" id="GO:0008652">
    <property type="term" value="P:amino acid biosynthetic process"/>
    <property type="evidence" value="ECO:0007669"/>
    <property type="project" value="UniProtKB-KW"/>
</dbReference>
<keyword evidence="6" id="KW-0418">Kinase</keyword>
<keyword evidence="3" id="KW-0641">Proline biosynthesis</keyword>
<keyword evidence="1" id="KW-0963">Cytoplasm</keyword>
<evidence type="ECO:0000256" key="6">
    <source>
        <dbReference type="ARBA" id="ARBA00022777"/>
    </source>
</evidence>
<dbReference type="NCBIfam" id="TIGR01027">
    <property type="entry name" value="proB"/>
    <property type="match status" value="1"/>
</dbReference>
<dbReference type="PANTHER" id="PTHR43654:SF1">
    <property type="entry name" value="ISOPENTENYL PHOSPHATE KINASE"/>
    <property type="match status" value="1"/>
</dbReference>
<reference evidence="9" key="1">
    <citation type="submission" date="2021-01" db="EMBL/GenBank/DDBJ databases">
        <authorList>
            <person name="Corre E."/>
            <person name="Pelletier E."/>
            <person name="Niang G."/>
            <person name="Scheremetjew M."/>
            <person name="Finn R."/>
            <person name="Kale V."/>
            <person name="Holt S."/>
            <person name="Cochrane G."/>
            <person name="Meng A."/>
            <person name="Brown T."/>
            <person name="Cohen L."/>
        </authorList>
    </citation>
    <scope>NUCLEOTIDE SEQUENCE</scope>
    <source>
        <strain evidence="9">CCMP1594</strain>
    </source>
</reference>
<dbReference type="InterPro" id="IPR005715">
    <property type="entry name" value="Glu_5kinase/COase_Synthase"/>
</dbReference>
<dbReference type="HAMAP" id="MF_00456">
    <property type="entry name" value="ProB"/>
    <property type="match status" value="1"/>
</dbReference>
<dbReference type="PROSITE" id="PS50890">
    <property type="entry name" value="PUA"/>
    <property type="match status" value="1"/>
</dbReference>
<evidence type="ECO:0000259" key="8">
    <source>
        <dbReference type="SMART" id="SM00359"/>
    </source>
</evidence>